<accession>A0A4Y8D5H7</accession>
<evidence type="ECO:0000313" key="3">
    <source>
        <dbReference type="Proteomes" id="UP000297299"/>
    </source>
</evidence>
<name>A0A4Y8D5H7_9HELO</name>
<feature type="compositionally biased region" description="Low complexity" evidence="1">
    <location>
        <begin position="20"/>
        <end position="33"/>
    </location>
</feature>
<keyword evidence="3" id="KW-1185">Reference proteome</keyword>
<gene>
    <name evidence="2" type="ORF">BOTCAL_0114g00280</name>
</gene>
<reference evidence="2 3" key="1">
    <citation type="submission" date="2017-11" db="EMBL/GenBank/DDBJ databases">
        <title>Comparative genomics of Botrytis spp.</title>
        <authorList>
            <person name="Valero-Jimenez C.A."/>
            <person name="Tapia P."/>
            <person name="Veloso J."/>
            <person name="Silva-Moreno E."/>
            <person name="Staats M."/>
            <person name="Valdes J.H."/>
            <person name="Van Kan J.A.L."/>
        </authorList>
    </citation>
    <scope>NUCLEOTIDE SEQUENCE [LARGE SCALE GENOMIC DNA]</scope>
    <source>
        <strain evidence="2 3">MUCL2830</strain>
    </source>
</reference>
<feature type="compositionally biased region" description="Polar residues" evidence="1">
    <location>
        <begin position="34"/>
        <end position="46"/>
    </location>
</feature>
<comment type="caution">
    <text evidence="2">The sequence shown here is derived from an EMBL/GenBank/DDBJ whole genome shotgun (WGS) entry which is preliminary data.</text>
</comment>
<proteinExistence type="predicted"/>
<dbReference type="AlphaFoldDB" id="A0A4Y8D5H7"/>
<feature type="compositionally biased region" description="Basic and acidic residues" evidence="1">
    <location>
        <begin position="231"/>
        <end position="240"/>
    </location>
</feature>
<evidence type="ECO:0000256" key="1">
    <source>
        <dbReference type="SAM" id="MobiDB-lite"/>
    </source>
</evidence>
<feature type="region of interest" description="Disordered" evidence="1">
    <location>
        <begin position="1"/>
        <end position="83"/>
    </location>
</feature>
<organism evidence="2 3">
    <name type="scientific">Botryotinia calthae</name>
    <dbReference type="NCBI Taxonomy" id="38488"/>
    <lineage>
        <taxon>Eukaryota</taxon>
        <taxon>Fungi</taxon>
        <taxon>Dikarya</taxon>
        <taxon>Ascomycota</taxon>
        <taxon>Pezizomycotina</taxon>
        <taxon>Leotiomycetes</taxon>
        <taxon>Helotiales</taxon>
        <taxon>Sclerotiniaceae</taxon>
        <taxon>Botryotinia</taxon>
    </lineage>
</organism>
<dbReference type="Proteomes" id="UP000297299">
    <property type="component" value="Unassembled WGS sequence"/>
</dbReference>
<feature type="compositionally biased region" description="Polar residues" evidence="1">
    <location>
        <begin position="1"/>
        <end position="12"/>
    </location>
</feature>
<evidence type="ECO:0000313" key="2">
    <source>
        <dbReference type="EMBL" id="TEY69535.1"/>
    </source>
</evidence>
<feature type="compositionally biased region" description="Basic and acidic residues" evidence="1">
    <location>
        <begin position="60"/>
        <end position="77"/>
    </location>
</feature>
<feature type="region of interest" description="Disordered" evidence="1">
    <location>
        <begin position="231"/>
        <end position="258"/>
    </location>
</feature>
<protein>
    <submittedName>
        <fullName evidence="2">Uncharacterized protein</fullName>
    </submittedName>
</protein>
<dbReference type="EMBL" id="PHWZ01000114">
    <property type="protein sequence ID" value="TEY69535.1"/>
    <property type="molecule type" value="Genomic_DNA"/>
</dbReference>
<sequence length="280" mass="31616">MNTPSVYATTPGSGPAQRLAAASAGQWSQGSSGVKSSNQTQYSIVSKKSGKPKYTSTKGQPREERQKSQARQREGVDKSGPLIHTLPTRVGEWQPYYSVLVKAQIKQIYSQFVGLHGEYVKECQKFFGVQFANDYLQIEGKTVLILLVQTFEEYQKIEDVPLDTRDTHQAAYEFLQIWHYSGVEISRPISNMLLGVMGDIVTRTPRQPHLRAFCLKNQQKYKNLIEELKKKNHPEEKSPQFRDIPGHASNLPRNSGQQAIIRDQYRSIESVQNPGSKSSS</sequence>